<dbReference type="PANTHER" id="PTHR39166">
    <property type="entry name" value="BLL1166 PROTEIN"/>
    <property type="match status" value="1"/>
</dbReference>
<evidence type="ECO:0000313" key="2">
    <source>
        <dbReference type="EMBL" id="SFP90621.1"/>
    </source>
</evidence>
<evidence type="ECO:0000256" key="1">
    <source>
        <dbReference type="SAM" id="MobiDB-lite"/>
    </source>
</evidence>
<keyword evidence="2" id="KW-0808">Transferase</keyword>
<organism evidence="2 3">
    <name type="scientific">Amycolatopsis rubida</name>
    <dbReference type="NCBI Taxonomy" id="112413"/>
    <lineage>
        <taxon>Bacteria</taxon>
        <taxon>Bacillati</taxon>
        <taxon>Actinomycetota</taxon>
        <taxon>Actinomycetes</taxon>
        <taxon>Pseudonocardiales</taxon>
        <taxon>Pseudonocardiaceae</taxon>
        <taxon>Amycolatopsis</taxon>
    </lineage>
</organism>
<feature type="region of interest" description="Disordered" evidence="1">
    <location>
        <begin position="134"/>
        <end position="181"/>
    </location>
</feature>
<feature type="compositionally biased region" description="Basic residues" evidence="1">
    <location>
        <begin position="162"/>
        <end position="173"/>
    </location>
</feature>
<reference evidence="3" key="1">
    <citation type="submission" date="2016-10" db="EMBL/GenBank/DDBJ databases">
        <authorList>
            <person name="Varghese N."/>
            <person name="Submissions S."/>
        </authorList>
    </citation>
    <scope>NUCLEOTIDE SEQUENCE [LARGE SCALE GENOMIC DNA]</scope>
    <source>
        <strain evidence="3">DSM 44637</strain>
    </source>
</reference>
<feature type="compositionally biased region" description="Low complexity" evidence="1">
    <location>
        <begin position="148"/>
        <end position="157"/>
    </location>
</feature>
<dbReference type="Pfam" id="PF06042">
    <property type="entry name" value="NTP_transf_6"/>
    <property type="match status" value="1"/>
</dbReference>
<dbReference type="EMBL" id="FOWC01000007">
    <property type="protein sequence ID" value="SFP90621.1"/>
    <property type="molecule type" value="Genomic_DNA"/>
</dbReference>
<dbReference type="PANTHER" id="PTHR39166:SF1">
    <property type="entry name" value="BLL1166 PROTEIN"/>
    <property type="match status" value="1"/>
</dbReference>
<dbReference type="AlphaFoldDB" id="A0A1I5U5U2"/>
<name>A0A1I5U5U2_9PSEU</name>
<dbReference type="Proteomes" id="UP000199137">
    <property type="component" value="Unassembled WGS sequence"/>
</dbReference>
<dbReference type="GO" id="GO:0016740">
    <property type="term" value="F:transferase activity"/>
    <property type="evidence" value="ECO:0007669"/>
    <property type="project" value="UniProtKB-KW"/>
</dbReference>
<proteinExistence type="predicted"/>
<evidence type="ECO:0000313" key="3">
    <source>
        <dbReference type="Proteomes" id="UP000199137"/>
    </source>
</evidence>
<dbReference type="InterPro" id="IPR009267">
    <property type="entry name" value="NTP_transf_6"/>
</dbReference>
<gene>
    <name evidence="2" type="ORF">SAMN05421854_107412</name>
</gene>
<dbReference type="STRING" id="112413.SAMN05421854_107412"/>
<protein>
    <submittedName>
        <fullName evidence="2">Nucleotidyltransferase</fullName>
    </submittedName>
</protein>
<sequence>MERQPEKFREIVTRHDLVPEVLARAAELALPSWYLTAGRWCQTVRNVVTGRPPAEGSKDYDLFSFDDSDLSWDAENAVIEEGARRFADLPASVEIRNDARVHLWYEDRFGVLCAPYSSTEAAIDSRRLAWGSGWPAEGSGRSTRRTGSRTCSPSSSGPVPGTRRRAVTRRKPGAGKNNGRS</sequence>
<accession>A0A1I5U5U2</accession>